<name>A0A1M4XD59_9FIRM</name>
<dbReference type="Pfam" id="PF02537">
    <property type="entry name" value="CRCB"/>
    <property type="match status" value="1"/>
</dbReference>
<feature type="binding site" evidence="10">
    <location>
        <position position="71"/>
    </location>
    <ligand>
        <name>Na(+)</name>
        <dbReference type="ChEBI" id="CHEBI:29101"/>
        <note>structural</note>
    </ligand>
</feature>
<evidence type="ECO:0000313" key="12">
    <source>
        <dbReference type="Proteomes" id="UP000184148"/>
    </source>
</evidence>
<comment type="function">
    <text evidence="9 10">Fluoride-specific ion channel. Important for reducing fluoride concentration in the cell, thus reducing its toxicity.</text>
</comment>
<organism evidence="11 12">
    <name type="scientific">Desulforamulus putei DSM 12395</name>
    <dbReference type="NCBI Taxonomy" id="1121429"/>
    <lineage>
        <taxon>Bacteria</taxon>
        <taxon>Bacillati</taxon>
        <taxon>Bacillota</taxon>
        <taxon>Clostridia</taxon>
        <taxon>Eubacteriales</taxon>
        <taxon>Peptococcaceae</taxon>
        <taxon>Desulforamulus</taxon>
    </lineage>
</organism>
<evidence type="ECO:0000256" key="3">
    <source>
        <dbReference type="ARBA" id="ARBA00022692"/>
    </source>
</evidence>
<sequence>MKLIILVAVGGFLGAISRFVIANFVQSKHKTPFPFGTFTVNLLGSFLLGILFGRHRLAPELFFLLGTGFMGSFTTFSTFELEAVELIRKEKVWVSLTYLLVSTVLGVALALAGYRLAKIF</sequence>
<dbReference type="RefSeq" id="WP_073237841.1">
    <property type="nucleotide sequence ID" value="NZ_FQUY01000008.1"/>
</dbReference>
<reference evidence="12" key="1">
    <citation type="submission" date="2016-11" db="EMBL/GenBank/DDBJ databases">
        <authorList>
            <person name="Varghese N."/>
            <person name="Submissions S."/>
        </authorList>
    </citation>
    <scope>NUCLEOTIDE SEQUENCE [LARGE SCALE GENOMIC DNA]</scope>
    <source>
        <strain evidence="12">DSM 12395</strain>
    </source>
</reference>
<evidence type="ECO:0000256" key="10">
    <source>
        <dbReference type="HAMAP-Rule" id="MF_00454"/>
    </source>
</evidence>
<evidence type="ECO:0000256" key="9">
    <source>
        <dbReference type="ARBA" id="ARBA00049940"/>
    </source>
</evidence>
<proteinExistence type="inferred from homology"/>
<keyword evidence="4 10" id="KW-1133">Transmembrane helix</keyword>
<accession>A0A1M4XD59</accession>
<protein>
    <recommendedName>
        <fullName evidence="10">Fluoride-specific ion channel FluC</fullName>
    </recommendedName>
</protein>
<dbReference type="EMBL" id="FQUY01000008">
    <property type="protein sequence ID" value="SHE91355.1"/>
    <property type="molecule type" value="Genomic_DNA"/>
</dbReference>
<dbReference type="PANTHER" id="PTHR28259:SF1">
    <property type="entry name" value="FLUORIDE EXPORT PROTEIN 1-RELATED"/>
    <property type="match status" value="1"/>
</dbReference>
<gene>
    <name evidence="10" type="primary">fluC</name>
    <name evidence="10" type="synonym">crcB</name>
    <name evidence="11" type="ORF">SAMN02745133_01403</name>
</gene>
<evidence type="ECO:0000256" key="7">
    <source>
        <dbReference type="ARBA" id="ARBA00035120"/>
    </source>
</evidence>
<feature type="transmembrane region" description="Helical" evidence="10">
    <location>
        <begin position="32"/>
        <end position="52"/>
    </location>
</feature>
<keyword evidence="5 10" id="KW-0472">Membrane</keyword>
<comment type="similarity">
    <text evidence="7 10">Belongs to the fluoride channel Fluc/FEX (TC 1.A.43) family.</text>
</comment>
<evidence type="ECO:0000256" key="5">
    <source>
        <dbReference type="ARBA" id="ARBA00023136"/>
    </source>
</evidence>
<feature type="transmembrane region" description="Helical" evidence="10">
    <location>
        <begin position="61"/>
        <end position="81"/>
    </location>
</feature>
<evidence type="ECO:0000256" key="1">
    <source>
        <dbReference type="ARBA" id="ARBA00004651"/>
    </source>
</evidence>
<dbReference type="OrthoDB" id="9815830at2"/>
<comment type="subcellular location">
    <subcellularLocation>
        <location evidence="1 10">Cell membrane</location>
        <topology evidence="1 10">Multi-pass membrane protein</topology>
    </subcellularLocation>
</comment>
<keyword evidence="2 10" id="KW-1003">Cell membrane</keyword>
<comment type="catalytic activity">
    <reaction evidence="8">
        <text>fluoride(in) = fluoride(out)</text>
        <dbReference type="Rhea" id="RHEA:76159"/>
        <dbReference type="ChEBI" id="CHEBI:17051"/>
    </reaction>
    <physiologicalReaction direction="left-to-right" evidence="8">
        <dbReference type="Rhea" id="RHEA:76160"/>
    </physiologicalReaction>
</comment>
<evidence type="ECO:0000256" key="6">
    <source>
        <dbReference type="ARBA" id="ARBA00023303"/>
    </source>
</evidence>
<keyword evidence="10" id="KW-0915">Sodium</keyword>
<feature type="binding site" evidence="10">
    <location>
        <position position="74"/>
    </location>
    <ligand>
        <name>Na(+)</name>
        <dbReference type="ChEBI" id="CHEBI:29101"/>
        <note>structural</note>
    </ligand>
</feature>
<feature type="transmembrane region" description="Helical" evidence="10">
    <location>
        <begin position="93"/>
        <end position="114"/>
    </location>
</feature>
<keyword evidence="6 10" id="KW-0407">Ion channel</keyword>
<dbReference type="GO" id="GO:0046872">
    <property type="term" value="F:metal ion binding"/>
    <property type="evidence" value="ECO:0007669"/>
    <property type="project" value="UniProtKB-KW"/>
</dbReference>
<evidence type="ECO:0000256" key="4">
    <source>
        <dbReference type="ARBA" id="ARBA00022989"/>
    </source>
</evidence>
<comment type="activity regulation">
    <text evidence="10">Na(+) is not transported, but it plays an essential structural role and its presence is essential for fluoride channel function.</text>
</comment>
<keyword evidence="10" id="KW-0813">Transport</keyword>
<keyword evidence="10" id="KW-0479">Metal-binding</keyword>
<keyword evidence="10" id="KW-0406">Ion transport</keyword>
<dbReference type="HAMAP" id="MF_00454">
    <property type="entry name" value="FluC"/>
    <property type="match status" value="1"/>
</dbReference>
<dbReference type="AlphaFoldDB" id="A0A1M4XD59"/>
<dbReference type="GO" id="GO:0005886">
    <property type="term" value="C:plasma membrane"/>
    <property type="evidence" value="ECO:0007669"/>
    <property type="project" value="UniProtKB-SubCell"/>
</dbReference>
<keyword evidence="12" id="KW-1185">Reference proteome</keyword>
<dbReference type="InterPro" id="IPR003691">
    <property type="entry name" value="FluC"/>
</dbReference>
<dbReference type="GO" id="GO:0062054">
    <property type="term" value="F:fluoride channel activity"/>
    <property type="evidence" value="ECO:0007669"/>
    <property type="project" value="UniProtKB-UniRule"/>
</dbReference>
<dbReference type="GO" id="GO:0140114">
    <property type="term" value="P:cellular detoxification of fluoride"/>
    <property type="evidence" value="ECO:0007669"/>
    <property type="project" value="UniProtKB-UniRule"/>
</dbReference>
<dbReference type="PANTHER" id="PTHR28259">
    <property type="entry name" value="FLUORIDE EXPORT PROTEIN 1-RELATED"/>
    <property type="match status" value="1"/>
</dbReference>
<evidence type="ECO:0000256" key="2">
    <source>
        <dbReference type="ARBA" id="ARBA00022475"/>
    </source>
</evidence>
<keyword evidence="3 10" id="KW-0812">Transmembrane</keyword>
<dbReference type="NCBIfam" id="TIGR00494">
    <property type="entry name" value="crcB"/>
    <property type="match status" value="1"/>
</dbReference>
<evidence type="ECO:0000313" key="11">
    <source>
        <dbReference type="EMBL" id="SHE91355.1"/>
    </source>
</evidence>
<dbReference type="STRING" id="1121429.SAMN02745133_01403"/>
<evidence type="ECO:0000256" key="8">
    <source>
        <dbReference type="ARBA" id="ARBA00035585"/>
    </source>
</evidence>
<dbReference type="Proteomes" id="UP000184148">
    <property type="component" value="Unassembled WGS sequence"/>
</dbReference>